<proteinExistence type="inferred from homology"/>
<dbReference type="PANTHER" id="PTHR43318">
    <property type="entry name" value="UDP-N-ACETYLGLUCOSAMINE 4,6-DEHYDRATASE"/>
    <property type="match status" value="1"/>
</dbReference>
<feature type="transmembrane region" description="Helical" evidence="2">
    <location>
        <begin position="83"/>
        <end position="104"/>
    </location>
</feature>
<dbReference type="EC" id="4.2.1.135" evidence="4"/>
<evidence type="ECO:0000313" key="5">
    <source>
        <dbReference type="Proteomes" id="UP000672934"/>
    </source>
</evidence>
<feature type="transmembrane region" description="Helical" evidence="2">
    <location>
        <begin position="18"/>
        <end position="39"/>
    </location>
</feature>
<dbReference type="AlphaFoldDB" id="A0A916IV99"/>
<dbReference type="InterPro" id="IPR036291">
    <property type="entry name" value="NAD(P)-bd_dom_sf"/>
</dbReference>
<dbReference type="CDD" id="cd05237">
    <property type="entry name" value="UDP_invert_4-6DH_SDR_e"/>
    <property type="match status" value="1"/>
</dbReference>
<feature type="domain" description="Polysaccharide biosynthesis protein CapD-like" evidence="3">
    <location>
        <begin position="292"/>
        <end position="580"/>
    </location>
</feature>
<comment type="similarity">
    <text evidence="1">Belongs to the polysaccharide synthase family.</text>
</comment>
<dbReference type="InterPro" id="IPR051203">
    <property type="entry name" value="Polysaccharide_Synthase-Rel"/>
</dbReference>
<keyword evidence="2" id="KW-0472">Membrane</keyword>
<feature type="transmembrane region" description="Helical" evidence="2">
    <location>
        <begin position="51"/>
        <end position="71"/>
    </location>
</feature>
<dbReference type="Pfam" id="PF02719">
    <property type="entry name" value="Polysacc_synt_2"/>
    <property type="match status" value="1"/>
</dbReference>
<evidence type="ECO:0000259" key="3">
    <source>
        <dbReference type="Pfam" id="PF02719"/>
    </source>
</evidence>
<dbReference type="EMBL" id="CAJPUY010000011">
    <property type="protein sequence ID" value="CAG2146168.1"/>
    <property type="molecule type" value="Genomic_DNA"/>
</dbReference>
<organism evidence="4 5">
    <name type="scientific">Cupriavidus yeoncheonensis</name>
    <dbReference type="NCBI Taxonomy" id="1462994"/>
    <lineage>
        <taxon>Bacteria</taxon>
        <taxon>Pseudomonadati</taxon>
        <taxon>Pseudomonadota</taxon>
        <taxon>Betaproteobacteria</taxon>
        <taxon>Burkholderiales</taxon>
        <taxon>Burkholderiaceae</taxon>
        <taxon>Cupriavidus</taxon>
    </lineage>
</organism>
<evidence type="ECO:0000313" key="4">
    <source>
        <dbReference type="EMBL" id="CAG2146168.1"/>
    </source>
</evidence>
<keyword evidence="4" id="KW-0456">Lyase</keyword>
<dbReference type="RefSeq" id="WP_211948276.1">
    <property type="nucleotide sequence ID" value="NZ_CAJPUY010000011.1"/>
</dbReference>
<keyword evidence="5" id="KW-1185">Reference proteome</keyword>
<dbReference type="Pfam" id="PF13727">
    <property type="entry name" value="CoA_binding_3"/>
    <property type="match status" value="1"/>
</dbReference>
<keyword evidence="2" id="KW-0812">Transmembrane</keyword>
<sequence>MNTYLSNWLTALPRRGKIALMVCADLVALPLCFSLALFLRAGNTALLEQYGIAPSLIIAACTIPVFTYSGLYRMVVRYFDLKVLWTSGGSLACLVGMTYALSFLVNFSQLPRTGLLIYWFIAFAYVVISRFVARAILSHARQRNEGESQTSVVKAAIFGAGEAGFQLVSAMRRSTGHKPVCFFDDDYSLDRKIFADLRVYFSDNMKEHIHRLGVNEVVLAVPSLSINRRRQIVEKLHRYGVSVRTLPTLLELVDGKITMQSIRDIKIEDLLGRDIVPPREELFAKCTHRKVVLVTGAGGSIGSELCRQIATQSPRKLILLDHSEFALYRIEQELRQKFPGLQLLSRIGSVCNAEALAATMRGQQIDTIYHAAAYKHVPLVEENMPEGIRNNVQGTLNIATLADHFGVQTCILVSTDKAVRPTNIMGASKRMAELVFQASAARASTRTTFAMVRFGNVLGSSGSVVPLFRRQIRSGGPVTITHPDVIRFFMLIPEAAQLVIQAGAMARGGEVFVLDMGKPVRIVELARTMIEMSGLVERTRKNPSGDIEIKFVGLRPGEKLYEELLISDDVTPSEHERIMCSHEPFLGADELHRKLDQLFAACESRDELAIQTAVQSIVPEYAPYSSLEEVRSPPEELISAGDSQDILQATIRKIAARGLLGEDADQQVPAASAMGGGSTG</sequence>
<dbReference type="SUPFAM" id="SSF51735">
    <property type="entry name" value="NAD(P)-binding Rossmann-fold domains"/>
    <property type="match status" value="2"/>
</dbReference>
<dbReference type="Gene3D" id="3.40.50.720">
    <property type="entry name" value="NAD(P)-binding Rossmann-like Domain"/>
    <property type="match status" value="2"/>
</dbReference>
<dbReference type="InterPro" id="IPR003869">
    <property type="entry name" value="Polysac_CapD-like"/>
</dbReference>
<reference evidence="4" key="1">
    <citation type="submission" date="2021-03" db="EMBL/GenBank/DDBJ databases">
        <authorList>
            <person name="Peeters C."/>
        </authorList>
    </citation>
    <scope>NUCLEOTIDE SEQUENCE</scope>
    <source>
        <strain evidence="4">LMG 31506</strain>
    </source>
</reference>
<dbReference type="GO" id="GO:0016829">
    <property type="term" value="F:lyase activity"/>
    <property type="evidence" value="ECO:0007669"/>
    <property type="project" value="UniProtKB-KW"/>
</dbReference>
<feature type="transmembrane region" description="Helical" evidence="2">
    <location>
        <begin position="116"/>
        <end position="133"/>
    </location>
</feature>
<comment type="caution">
    <text evidence="4">The sequence shown here is derived from an EMBL/GenBank/DDBJ whole genome shotgun (WGS) entry which is preliminary data.</text>
</comment>
<dbReference type="PANTHER" id="PTHR43318:SF1">
    <property type="entry name" value="POLYSACCHARIDE BIOSYNTHESIS PROTEIN EPSC-RELATED"/>
    <property type="match status" value="1"/>
</dbReference>
<accession>A0A916IV99</accession>
<evidence type="ECO:0000256" key="2">
    <source>
        <dbReference type="SAM" id="Phobius"/>
    </source>
</evidence>
<evidence type="ECO:0000256" key="1">
    <source>
        <dbReference type="ARBA" id="ARBA00007430"/>
    </source>
</evidence>
<protein>
    <submittedName>
        <fullName evidence="4">UDP-N-acetyl-alpha-D-glucosamine C6 dehydratase</fullName>
        <ecNumber evidence="4">4.2.1.135</ecNumber>
    </submittedName>
</protein>
<gene>
    <name evidence="4" type="primary">pglF</name>
    <name evidence="4" type="ORF">LMG31506_03340</name>
</gene>
<name>A0A916IV99_9BURK</name>
<keyword evidence="2" id="KW-1133">Transmembrane helix</keyword>
<dbReference type="Proteomes" id="UP000672934">
    <property type="component" value="Unassembled WGS sequence"/>
</dbReference>